<keyword evidence="3" id="KW-0496">Mitochondrion</keyword>
<accession>A0A0M0K540</accession>
<dbReference type="GO" id="GO:0005739">
    <property type="term" value="C:mitochondrion"/>
    <property type="evidence" value="ECO:0007669"/>
    <property type="project" value="UniProtKB-SubCell"/>
</dbReference>
<dbReference type="EMBL" id="JWZX01001372">
    <property type="protein sequence ID" value="KOO33956.1"/>
    <property type="molecule type" value="Genomic_DNA"/>
</dbReference>
<evidence type="ECO:0000259" key="5">
    <source>
        <dbReference type="PROSITE" id="PS51886"/>
    </source>
</evidence>
<evidence type="ECO:0000313" key="7">
    <source>
        <dbReference type="Proteomes" id="UP000037460"/>
    </source>
</evidence>
<reference evidence="7" key="1">
    <citation type="journal article" date="2015" name="PLoS Genet.">
        <title>Genome Sequence and Transcriptome Analyses of Chrysochromulina tobin: Metabolic Tools for Enhanced Algal Fitness in the Prominent Order Prymnesiales (Haptophyceae).</title>
        <authorList>
            <person name="Hovde B.T."/>
            <person name="Deodato C.R."/>
            <person name="Hunsperger H.M."/>
            <person name="Ryken S.A."/>
            <person name="Yost W."/>
            <person name="Jha R.K."/>
            <person name="Patterson J."/>
            <person name="Monnat R.J. Jr."/>
            <person name="Barlow S.B."/>
            <person name="Starkenburg S.R."/>
            <person name="Cattolico R.A."/>
        </authorList>
    </citation>
    <scope>NUCLEOTIDE SEQUENCE</scope>
    <source>
        <strain evidence="7">CCMP291</strain>
    </source>
</reference>
<name>A0A0M0K540_9EUKA</name>
<evidence type="ECO:0000256" key="2">
    <source>
        <dbReference type="ARBA" id="ARBA00009540"/>
    </source>
</evidence>
<protein>
    <recommendedName>
        <fullName evidence="4">Oxidation resistance protein 1</fullName>
    </recommendedName>
</protein>
<dbReference type="AlphaFoldDB" id="A0A0M0K540"/>
<proteinExistence type="inferred from homology"/>
<gene>
    <name evidence="6" type="ORF">Ctob_011786</name>
</gene>
<dbReference type="PROSITE" id="PS51886">
    <property type="entry name" value="TLDC"/>
    <property type="match status" value="1"/>
</dbReference>
<comment type="subcellular location">
    <subcellularLocation>
        <location evidence="1">Mitochondrion</location>
    </subcellularLocation>
</comment>
<dbReference type="Proteomes" id="UP000037460">
    <property type="component" value="Unassembled WGS sequence"/>
</dbReference>
<sequence length="330" mass="34293">MVVLLGLETAALGIVASRLPALFGHREAATNSVLRHPAILDSVNASVPRRYNGEVGAHWHLLFTTDYDGTSLAHLLHQCASDAAMLVIVRSVDGRVFGAYINELLEATTKNDEWHGTGECFLFALAEVPLPPLPERQLSTPSPSRRAVTRTALLPFRWQRGSNSQFLRVDASALVIGAGGTGGVGLLLDSDLCRGASGHTATFGNPPLPAVASVRPALTTAPTTTTALTTAPTTTLTTAPMASVRPALTTAPNAAASGAMSAAASSASIGPASAAAYRLSERRGERASAVVWGLDGRACMALPATKGHVALMLRQHSSMAESSMTDVDVL</sequence>
<comment type="similarity">
    <text evidence="2">Belongs to the OXR1 family.</text>
</comment>
<evidence type="ECO:0000256" key="3">
    <source>
        <dbReference type="ARBA" id="ARBA00023128"/>
    </source>
</evidence>
<dbReference type="SMART" id="SM00584">
    <property type="entry name" value="TLDc"/>
    <property type="match status" value="1"/>
</dbReference>
<dbReference type="PANTHER" id="PTHR23354:SF62">
    <property type="entry name" value="MUSTARD, ISOFORM V"/>
    <property type="match status" value="1"/>
</dbReference>
<evidence type="ECO:0000313" key="6">
    <source>
        <dbReference type="EMBL" id="KOO33956.1"/>
    </source>
</evidence>
<dbReference type="OrthoDB" id="26679at2759"/>
<organism evidence="6 7">
    <name type="scientific">Chrysochromulina tobinii</name>
    <dbReference type="NCBI Taxonomy" id="1460289"/>
    <lineage>
        <taxon>Eukaryota</taxon>
        <taxon>Haptista</taxon>
        <taxon>Haptophyta</taxon>
        <taxon>Prymnesiophyceae</taxon>
        <taxon>Prymnesiales</taxon>
        <taxon>Chrysochromulinaceae</taxon>
        <taxon>Chrysochromulina</taxon>
    </lineage>
</organism>
<evidence type="ECO:0000256" key="4">
    <source>
        <dbReference type="ARBA" id="ARBA00040604"/>
    </source>
</evidence>
<feature type="domain" description="TLDc" evidence="5">
    <location>
        <begin position="33"/>
        <end position="227"/>
    </location>
</feature>
<dbReference type="PANTHER" id="PTHR23354">
    <property type="entry name" value="NUCLEOLAR PROTEIN 7/ESTROGEN RECEPTOR COACTIVATOR-RELATED"/>
    <property type="match status" value="1"/>
</dbReference>
<comment type="caution">
    <text evidence="6">The sequence shown here is derived from an EMBL/GenBank/DDBJ whole genome shotgun (WGS) entry which is preliminary data.</text>
</comment>
<keyword evidence="7" id="KW-1185">Reference proteome</keyword>
<dbReference type="InterPro" id="IPR006571">
    <property type="entry name" value="TLDc_dom"/>
</dbReference>
<dbReference type="Pfam" id="PF07534">
    <property type="entry name" value="TLD"/>
    <property type="match status" value="1"/>
</dbReference>
<evidence type="ECO:0000256" key="1">
    <source>
        <dbReference type="ARBA" id="ARBA00004173"/>
    </source>
</evidence>